<evidence type="ECO:0000256" key="4">
    <source>
        <dbReference type="ARBA" id="ARBA00022691"/>
    </source>
</evidence>
<evidence type="ECO:0000256" key="5">
    <source>
        <dbReference type="ARBA" id="ARBA00022747"/>
    </source>
</evidence>
<dbReference type="InterPro" id="IPR050390">
    <property type="entry name" value="C5-Methyltransferase"/>
</dbReference>
<dbReference type="InterPro" id="IPR001525">
    <property type="entry name" value="C5_MeTfrase"/>
</dbReference>
<dbReference type="Gene3D" id="3.90.120.10">
    <property type="entry name" value="DNA Methylase, subunit A, domain 2"/>
    <property type="match status" value="1"/>
</dbReference>
<dbReference type="PRINTS" id="PR00105">
    <property type="entry name" value="C5METTRFRASE"/>
</dbReference>
<dbReference type="InterPro" id="IPR029063">
    <property type="entry name" value="SAM-dependent_MTases_sf"/>
</dbReference>
<keyword evidence="3 6" id="KW-0808">Transferase</keyword>
<keyword evidence="4 6" id="KW-0949">S-adenosyl-L-methionine</keyword>
<organism evidence="7">
    <name type="scientific">Streptomyces sp. R21</name>
    <dbReference type="NCBI Taxonomy" id="3238627"/>
    <lineage>
        <taxon>Bacteria</taxon>
        <taxon>Bacillati</taxon>
        <taxon>Actinomycetota</taxon>
        <taxon>Actinomycetes</taxon>
        <taxon>Kitasatosporales</taxon>
        <taxon>Streptomycetaceae</taxon>
        <taxon>Streptomyces</taxon>
    </lineage>
</organism>
<sequence>MSLTFTDLFCGAGGSSTGLVAAGLELRLAANHWQRAVQTHAANHREAEHLCADINNYDMRRLPRTDILWASPICTEISPAGGRKRTHGQLSLELGEYGPMENAGWERTRATAYDVIRATEVHRYKAVLCENVLEFVVDWELFDWWRKGMETLGYHSQIVSVSSAHVGGADNPPAPQWRDRIYVVFTRTDLPRPDLKPTPLAWCAACERDVHAVQTWRNGRRVGKYKQQYDYRCPNSACRHALVEPYVRPAASIIDWSNLGVRIGDRPVHGLRPLAANTVTRIRKGLDLLGDRGMILTVNHGGHDGRAFPADTGPLPARTAKIGDAVLVPSGAFYVKNYGGNARPVDMVRSIAEPFGTVTARDSHALAIPPQADDSFIVTLRRNATARPVSSPVDTVTGQGRHHWLVIPYRNAVTKPAGEPLHTLGTKDSAGLLGPAPELDDCHYRMIQPREQLLAQRFPGEYIVHGNKGEQTMQAGNAVSCNVAQWIGERVTAALARTAAHAA</sequence>
<proteinExistence type="inferred from homology"/>
<reference evidence="7" key="1">
    <citation type="submission" date="2024-07" db="EMBL/GenBank/DDBJ databases">
        <authorList>
            <person name="Yu S.T."/>
        </authorList>
    </citation>
    <scope>NUCLEOTIDE SEQUENCE</scope>
    <source>
        <strain evidence="7">R21</strain>
    </source>
</reference>
<dbReference type="EMBL" id="CP163435">
    <property type="protein sequence ID" value="XDQ25978.1"/>
    <property type="molecule type" value="Genomic_DNA"/>
</dbReference>
<evidence type="ECO:0000256" key="1">
    <source>
        <dbReference type="ARBA" id="ARBA00011975"/>
    </source>
</evidence>
<dbReference type="AlphaFoldDB" id="A0AB39P568"/>
<evidence type="ECO:0000256" key="6">
    <source>
        <dbReference type="PROSITE-ProRule" id="PRU01016"/>
    </source>
</evidence>
<dbReference type="GO" id="GO:0003886">
    <property type="term" value="F:DNA (cytosine-5-)-methyltransferase activity"/>
    <property type="evidence" value="ECO:0007669"/>
    <property type="project" value="UniProtKB-EC"/>
</dbReference>
<dbReference type="GO" id="GO:0032259">
    <property type="term" value="P:methylation"/>
    <property type="evidence" value="ECO:0007669"/>
    <property type="project" value="UniProtKB-KW"/>
</dbReference>
<evidence type="ECO:0000313" key="7">
    <source>
        <dbReference type="EMBL" id="XDQ25978.1"/>
    </source>
</evidence>
<dbReference type="GO" id="GO:0003677">
    <property type="term" value="F:DNA binding"/>
    <property type="evidence" value="ECO:0007669"/>
    <property type="project" value="TreeGrafter"/>
</dbReference>
<dbReference type="REBASE" id="858803">
    <property type="entry name" value="M.SspsR21ORF15320P"/>
</dbReference>
<dbReference type="Gene3D" id="3.40.50.150">
    <property type="entry name" value="Vaccinia Virus protein VP39"/>
    <property type="match status" value="1"/>
</dbReference>
<dbReference type="GO" id="GO:0044027">
    <property type="term" value="P:negative regulation of gene expression via chromosomal CpG island methylation"/>
    <property type="evidence" value="ECO:0007669"/>
    <property type="project" value="TreeGrafter"/>
</dbReference>
<keyword evidence="5" id="KW-0680">Restriction system</keyword>
<dbReference type="RefSeq" id="WP_369233274.1">
    <property type="nucleotide sequence ID" value="NZ_CP163435.1"/>
</dbReference>
<keyword evidence="2 6" id="KW-0489">Methyltransferase</keyword>
<evidence type="ECO:0000256" key="2">
    <source>
        <dbReference type="ARBA" id="ARBA00022603"/>
    </source>
</evidence>
<name>A0AB39P568_9ACTN</name>
<dbReference type="SUPFAM" id="SSF53335">
    <property type="entry name" value="S-adenosyl-L-methionine-dependent methyltransferases"/>
    <property type="match status" value="1"/>
</dbReference>
<dbReference type="GO" id="GO:0009307">
    <property type="term" value="P:DNA restriction-modification system"/>
    <property type="evidence" value="ECO:0007669"/>
    <property type="project" value="UniProtKB-KW"/>
</dbReference>
<dbReference type="Pfam" id="PF00145">
    <property type="entry name" value="DNA_methylase"/>
    <property type="match status" value="2"/>
</dbReference>
<dbReference type="PROSITE" id="PS51679">
    <property type="entry name" value="SAM_MT_C5"/>
    <property type="match status" value="1"/>
</dbReference>
<protein>
    <recommendedName>
        <fullName evidence="1">DNA (cytosine-5-)-methyltransferase</fullName>
        <ecNumber evidence="1">2.1.1.37</ecNumber>
    </recommendedName>
</protein>
<dbReference type="PANTHER" id="PTHR10629:SF52">
    <property type="entry name" value="DNA (CYTOSINE-5)-METHYLTRANSFERASE 1"/>
    <property type="match status" value="1"/>
</dbReference>
<feature type="active site" evidence="6">
    <location>
        <position position="74"/>
    </location>
</feature>
<evidence type="ECO:0000256" key="3">
    <source>
        <dbReference type="ARBA" id="ARBA00022679"/>
    </source>
</evidence>
<comment type="similarity">
    <text evidence="6">Belongs to the class I-like SAM-binding methyltransferase superfamily. C5-methyltransferase family.</text>
</comment>
<dbReference type="PANTHER" id="PTHR10629">
    <property type="entry name" value="CYTOSINE-SPECIFIC METHYLTRANSFERASE"/>
    <property type="match status" value="1"/>
</dbReference>
<accession>A0AB39P568</accession>
<gene>
    <name evidence="7" type="ORF">AB5J56_15320</name>
</gene>
<dbReference type="EC" id="2.1.1.37" evidence="1"/>